<dbReference type="InterPro" id="IPR023696">
    <property type="entry name" value="Ureohydrolase_dom_sf"/>
</dbReference>
<dbReference type="InterPro" id="IPR037138">
    <property type="entry name" value="His_deacetylse_dom_sf"/>
</dbReference>
<sequence length="216" mass="22480">MDPLPSEVPQPQPQQQPPRRVLYVASEHLAKLASLLPSNPNRALAVHALHIALGLLRPEFPALPPAPSALNSTSASASEPPGNADSLAPAPTATTTDAANTDDALPPRPTFRLLRPPPATAHDLAAFHTKDYIAALLAERSGPDTDAEEHTDKGVEFGLEDDCPPFAGLGAYALAIAGATLAAARALVRGEADVAICWDGGRCVSRPSSPPLPMRP</sequence>
<proteinExistence type="predicted"/>
<reference evidence="3 4" key="1">
    <citation type="submission" date="2019-02" db="EMBL/GenBank/DDBJ databases">
        <title>Genome sequencing of the rare red list fungi Dentipellis fragilis.</title>
        <authorList>
            <person name="Buettner E."/>
            <person name="Kellner H."/>
        </authorList>
    </citation>
    <scope>NUCLEOTIDE SEQUENCE [LARGE SCALE GENOMIC DNA]</scope>
    <source>
        <strain evidence="3 4">DSM 105465</strain>
    </source>
</reference>
<feature type="domain" description="Histone deacetylase" evidence="2">
    <location>
        <begin position="111"/>
        <end position="198"/>
    </location>
</feature>
<dbReference type="Pfam" id="PF00850">
    <property type="entry name" value="Hist_deacetyl"/>
    <property type="match status" value="1"/>
</dbReference>
<dbReference type="InterPro" id="IPR023801">
    <property type="entry name" value="His_deacetylse_dom"/>
</dbReference>
<organism evidence="3 4">
    <name type="scientific">Dentipellis fragilis</name>
    <dbReference type="NCBI Taxonomy" id="205917"/>
    <lineage>
        <taxon>Eukaryota</taxon>
        <taxon>Fungi</taxon>
        <taxon>Dikarya</taxon>
        <taxon>Basidiomycota</taxon>
        <taxon>Agaricomycotina</taxon>
        <taxon>Agaricomycetes</taxon>
        <taxon>Russulales</taxon>
        <taxon>Hericiaceae</taxon>
        <taxon>Dentipellis</taxon>
    </lineage>
</organism>
<dbReference type="OrthoDB" id="73273at2759"/>
<dbReference type="EMBL" id="SEOQ01000101">
    <property type="protein sequence ID" value="TFY70453.1"/>
    <property type="molecule type" value="Genomic_DNA"/>
</dbReference>
<evidence type="ECO:0000313" key="4">
    <source>
        <dbReference type="Proteomes" id="UP000298327"/>
    </source>
</evidence>
<evidence type="ECO:0000313" key="3">
    <source>
        <dbReference type="EMBL" id="TFY70453.1"/>
    </source>
</evidence>
<gene>
    <name evidence="3" type="ORF">EVG20_g2573</name>
</gene>
<protein>
    <recommendedName>
        <fullName evidence="2">Histone deacetylase domain-containing protein</fullName>
    </recommendedName>
</protein>
<accession>A0A4Y9Z9E4</accession>
<dbReference type="SUPFAM" id="SSF52768">
    <property type="entry name" value="Arginase/deacetylase"/>
    <property type="match status" value="1"/>
</dbReference>
<dbReference type="Gene3D" id="3.40.800.20">
    <property type="entry name" value="Histone deacetylase domain"/>
    <property type="match status" value="1"/>
</dbReference>
<dbReference type="Proteomes" id="UP000298327">
    <property type="component" value="Unassembled WGS sequence"/>
</dbReference>
<feature type="region of interest" description="Disordered" evidence="1">
    <location>
        <begin position="67"/>
        <end position="109"/>
    </location>
</feature>
<dbReference type="AlphaFoldDB" id="A0A4Y9Z9E4"/>
<dbReference type="STRING" id="205917.A0A4Y9Z9E4"/>
<keyword evidence="4" id="KW-1185">Reference proteome</keyword>
<comment type="caution">
    <text evidence="3">The sequence shown here is derived from an EMBL/GenBank/DDBJ whole genome shotgun (WGS) entry which is preliminary data.</text>
</comment>
<evidence type="ECO:0000256" key="1">
    <source>
        <dbReference type="SAM" id="MobiDB-lite"/>
    </source>
</evidence>
<feature type="compositionally biased region" description="Low complexity" evidence="1">
    <location>
        <begin position="68"/>
        <end position="109"/>
    </location>
</feature>
<name>A0A4Y9Z9E4_9AGAM</name>
<evidence type="ECO:0000259" key="2">
    <source>
        <dbReference type="Pfam" id="PF00850"/>
    </source>
</evidence>